<feature type="transmembrane region" description="Helical" evidence="1">
    <location>
        <begin position="169"/>
        <end position="188"/>
    </location>
</feature>
<dbReference type="EMBL" id="VSSQ01029751">
    <property type="protein sequence ID" value="MPM80007.1"/>
    <property type="molecule type" value="Genomic_DNA"/>
</dbReference>
<gene>
    <name evidence="2" type="ORF">SDC9_127050</name>
</gene>
<reference evidence="2" key="1">
    <citation type="submission" date="2019-08" db="EMBL/GenBank/DDBJ databases">
        <authorList>
            <person name="Kucharzyk K."/>
            <person name="Murdoch R.W."/>
            <person name="Higgins S."/>
            <person name="Loffler F."/>
        </authorList>
    </citation>
    <scope>NUCLEOTIDE SEQUENCE</scope>
</reference>
<evidence type="ECO:0008006" key="3">
    <source>
        <dbReference type="Google" id="ProtNLM"/>
    </source>
</evidence>
<feature type="transmembrane region" description="Helical" evidence="1">
    <location>
        <begin position="208"/>
        <end position="229"/>
    </location>
</feature>
<feature type="transmembrane region" description="Helical" evidence="1">
    <location>
        <begin position="137"/>
        <end position="157"/>
    </location>
</feature>
<proteinExistence type="predicted"/>
<feature type="transmembrane region" description="Helical" evidence="1">
    <location>
        <begin position="62"/>
        <end position="82"/>
    </location>
</feature>
<feature type="transmembrane region" description="Helical" evidence="1">
    <location>
        <begin position="103"/>
        <end position="125"/>
    </location>
</feature>
<accession>A0A645CSV2</accession>
<keyword evidence="1" id="KW-0472">Membrane</keyword>
<protein>
    <recommendedName>
        <fullName evidence="3">ABC-2 type transporter domain-containing protein</fullName>
    </recommendedName>
</protein>
<sequence>MPAATASFAPLPAGPVRRTRPPLLLGQPGSLRRTPLSWLIPAGLVLQLGVVLLWRSPGYAEGFAELVLVPVGAVLLGIIGWTSTRDAWPAIAITRHRLGRIMLARLLTLEVVLTFTVLIAGLLTLATGADPGRTLRAALLSLAVGWMLLVAAFWLTVRWSPGLTAAVNGIGLIVSLVLGAGALATSLWPYAPWAWAHTPASLGRTTTALIAMAALLLGTAVTPLVASALRRPR</sequence>
<comment type="caution">
    <text evidence="2">The sequence shown here is derived from an EMBL/GenBank/DDBJ whole genome shotgun (WGS) entry which is preliminary data.</text>
</comment>
<name>A0A645CSV2_9ZZZZ</name>
<keyword evidence="1" id="KW-0812">Transmembrane</keyword>
<keyword evidence="1" id="KW-1133">Transmembrane helix</keyword>
<evidence type="ECO:0000313" key="2">
    <source>
        <dbReference type="EMBL" id="MPM80007.1"/>
    </source>
</evidence>
<evidence type="ECO:0000256" key="1">
    <source>
        <dbReference type="SAM" id="Phobius"/>
    </source>
</evidence>
<organism evidence="2">
    <name type="scientific">bioreactor metagenome</name>
    <dbReference type="NCBI Taxonomy" id="1076179"/>
    <lineage>
        <taxon>unclassified sequences</taxon>
        <taxon>metagenomes</taxon>
        <taxon>ecological metagenomes</taxon>
    </lineage>
</organism>
<feature type="transmembrane region" description="Helical" evidence="1">
    <location>
        <begin position="36"/>
        <end position="56"/>
    </location>
</feature>
<dbReference type="AlphaFoldDB" id="A0A645CSV2"/>